<proteinExistence type="predicted"/>
<comment type="caution">
    <text evidence="2">The sequence shown here is derived from an EMBL/GenBank/DDBJ whole genome shotgun (WGS) entry which is preliminary data.</text>
</comment>
<keyword evidence="3" id="KW-1185">Reference proteome</keyword>
<name>A0AAN6P8E0_9PEZI</name>
<feature type="non-terminal residue" evidence="2">
    <location>
        <position position="1"/>
    </location>
</feature>
<gene>
    <name evidence="2" type="ORF">C8A01DRAFT_19490</name>
</gene>
<dbReference type="Proteomes" id="UP001303115">
    <property type="component" value="Unassembled WGS sequence"/>
</dbReference>
<evidence type="ECO:0000313" key="3">
    <source>
        <dbReference type="Proteomes" id="UP001303115"/>
    </source>
</evidence>
<evidence type="ECO:0000313" key="2">
    <source>
        <dbReference type="EMBL" id="KAK4033580.1"/>
    </source>
</evidence>
<sequence length="146" mass="16547">RYCFRVRVEDVPGPPLGRSITLANDFLRRTFDRSFSWDSDYVYTPVNIDGQGKAWILLDVEKDVEPKLDLKDVNLSTFRVRVVNDSLEYETARYAGIRLYTSIFPWGGRQMQGGRPMHASGKDGGIEERQPVAVEDEAKEGSSSRG</sequence>
<reference evidence="3" key="1">
    <citation type="journal article" date="2023" name="Mol. Phylogenet. Evol.">
        <title>Genome-scale phylogeny and comparative genomics of the fungal order Sordariales.</title>
        <authorList>
            <person name="Hensen N."/>
            <person name="Bonometti L."/>
            <person name="Westerberg I."/>
            <person name="Brannstrom I.O."/>
            <person name="Guillou S."/>
            <person name="Cros-Aarteil S."/>
            <person name="Calhoun S."/>
            <person name="Haridas S."/>
            <person name="Kuo A."/>
            <person name="Mondo S."/>
            <person name="Pangilinan J."/>
            <person name="Riley R."/>
            <person name="LaButti K."/>
            <person name="Andreopoulos B."/>
            <person name="Lipzen A."/>
            <person name="Chen C."/>
            <person name="Yan M."/>
            <person name="Daum C."/>
            <person name="Ng V."/>
            <person name="Clum A."/>
            <person name="Steindorff A."/>
            <person name="Ohm R.A."/>
            <person name="Martin F."/>
            <person name="Silar P."/>
            <person name="Natvig D.O."/>
            <person name="Lalanne C."/>
            <person name="Gautier V."/>
            <person name="Ament-Velasquez S.L."/>
            <person name="Kruys A."/>
            <person name="Hutchinson M.I."/>
            <person name="Powell A.J."/>
            <person name="Barry K."/>
            <person name="Miller A.N."/>
            <person name="Grigoriev I.V."/>
            <person name="Debuchy R."/>
            <person name="Gladieux P."/>
            <person name="Hiltunen Thoren M."/>
            <person name="Johannesson H."/>
        </authorList>
    </citation>
    <scope>NUCLEOTIDE SEQUENCE [LARGE SCALE GENOMIC DNA]</scope>
    <source>
        <strain evidence="3">CBS 284.82</strain>
    </source>
</reference>
<organism evidence="2 3">
    <name type="scientific">Parachaetomium inaequale</name>
    <dbReference type="NCBI Taxonomy" id="2588326"/>
    <lineage>
        <taxon>Eukaryota</taxon>
        <taxon>Fungi</taxon>
        <taxon>Dikarya</taxon>
        <taxon>Ascomycota</taxon>
        <taxon>Pezizomycotina</taxon>
        <taxon>Sordariomycetes</taxon>
        <taxon>Sordariomycetidae</taxon>
        <taxon>Sordariales</taxon>
        <taxon>Chaetomiaceae</taxon>
        <taxon>Parachaetomium</taxon>
    </lineage>
</organism>
<feature type="compositionally biased region" description="Basic and acidic residues" evidence="1">
    <location>
        <begin position="120"/>
        <end position="130"/>
    </location>
</feature>
<evidence type="ECO:0000256" key="1">
    <source>
        <dbReference type="SAM" id="MobiDB-lite"/>
    </source>
</evidence>
<feature type="region of interest" description="Disordered" evidence="1">
    <location>
        <begin position="112"/>
        <end position="146"/>
    </location>
</feature>
<dbReference type="EMBL" id="MU854521">
    <property type="protein sequence ID" value="KAK4033580.1"/>
    <property type="molecule type" value="Genomic_DNA"/>
</dbReference>
<accession>A0AAN6P8E0</accession>
<protein>
    <submittedName>
        <fullName evidence="2">Uncharacterized protein</fullName>
    </submittedName>
</protein>
<dbReference type="AlphaFoldDB" id="A0AAN6P8E0"/>